<accession>A0A7I4EI16</accession>
<reference evidence="2" key="3">
    <citation type="submission" date="2020-12" db="UniProtKB">
        <authorList>
            <consortium name="EnsemblPlants"/>
        </authorList>
    </citation>
    <scope>IDENTIFICATION</scope>
</reference>
<dbReference type="CDD" id="cd03124">
    <property type="entry name" value="alpha_CA_prokaryotic_like"/>
    <property type="match status" value="1"/>
</dbReference>
<dbReference type="KEGG" id="ppp:112284343"/>
<dbReference type="PANTHER" id="PTHR18952:SF273">
    <property type="entry name" value="ALPHA-CARBONIC ANHYDRASE DOMAIN-CONTAINING PROTEIN"/>
    <property type="match status" value="1"/>
</dbReference>
<dbReference type="InterPro" id="IPR001148">
    <property type="entry name" value="CA_dom"/>
</dbReference>
<dbReference type="InterPro" id="IPR036398">
    <property type="entry name" value="CA_dom_sf"/>
</dbReference>
<dbReference type="AlphaFoldDB" id="A0A7I4EI16"/>
<dbReference type="EnsemblPlants" id="Pp3c7_9420V3.2">
    <property type="protein sequence ID" value="Pp3c7_9420V3.2"/>
    <property type="gene ID" value="Pp3c7_9420"/>
</dbReference>
<dbReference type="Gramene" id="Pp3c7_9520V3.2">
    <property type="protein sequence ID" value="Pp3c7_9520V3.2"/>
    <property type="gene ID" value="Pp3c7_9520"/>
</dbReference>
<organism evidence="2 3">
    <name type="scientific">Physcomitrium patens</name>
    <name type="common">Spreading-leaved earth moss</name>
    <name type="synonym">Physcomitrella patens</name>
    <dbReference type="NCBI Taxonomy" id="3218"/>
    <lineage>
        <taxon>Eukaryota</taxon>
        <taxon>Viridiplantae</taxon>
        <taxon>Streptophyta</taxon>
        <taxon>Embryophyta</taxon>
        <taxon>Bryophyta</taxon>
        <taxon>Bryophytina</taxon>
        <taxon>Bryopsida</taxon>
        <taxon>Funariidae</taxon>
        <taxon>Funariales</taxon>
        <taxon>Funariaceae</taxon>
        <taxon>Physcomitrium</taxon>
    </lineage>
</organism>
<dbReference type="GeneID" id="112284350"/>
<dbReference type="EnsemblPlants" id="Pp3c7_9400V3.2">
    <property type="protein sequence ID" value="Pp3c7_9400V3.2"/>
    <property type="gene ID" value="Pp3c7_9400"/>
</dbReference>
<dbReference type="InterPro" id="IPR023561">
    <property type="entry name" value="Carbonic_anhydrase_a-class"/>
</dbReference>
<dbReference type="Gramene" id="Pp3c7_9400V3.2">
    <property type="protein sequence ID" value="Pp3c7_9400V3.2"/>
    <property type="gene ID" value="Pp3c7_9400"/>
</dbReference>
<dbReference type="GO" id="GO:0004089">
    <property type="term" value="F:carbonate dehydratase activity"/>
    <property type="evidence" value="ECO:0007669"/>
    <property type="project" value="InterPro"/>
</dbReference>
<proteinExistence type="predicted"/>
<sequence length="333" mass="36366">MHCYKGAREKLDKAHDYTSTLAPASARSHRRSHLRCNNSVGFSTVASPLLCIMKSAAAAGLTGACLLVTWVLLCCLSFPGTVSAQTCPPVNPNCLTCAVSYNYNLGTTDWGNLPCSQTCGTGLLQSPINIVPNNLIPRINGDLTRSYTQAIVTAEIFTDGKTPTVEIVSPLNAGTITVGGITYFLRHFHFHIPSEHTVFGIRQEMELHLVHTSINVTPQRTTVIAVRFTLEEADDTNSFLAQFFPQLPPVTQPVTTRTTIRIQLPFKEIKGAYYRYNGSLTTPPCTEGVNWAVIAKLATFSPAQFNQLRAAIPVDNARPLQNVNGRPVTFFAL</sequence>
<dbReference type="PROSITE" id="PS51144">
    <property type="entry name" value="ALPHA_CA_2"/>
    <property type="match status" value="1"/>
</dbReference>
<reference evidence="2 3" key="1">
    <citation type="journal article" date="2008" name="Science">
        <title>The Physcomitrella genome reveals evolutionary insights into the conquest of land by plants.</title>
        <authorList>
            <person name="Rensing S."/>
            <person name="Lang D."/>
            <person name="Zimmer A."/>
            <person name="Terry A."/>
            <person name="Salamov A."/>
            <person name="Shapiro H."/>
            <person name="Nishiyama T."/>
            <person name="Perroud P.-F."/>
            <person name="Lindquist E."/>
            <person name="Kamisugi Y."/>
            <person name="Tanahashi T."/>
            <person name="Sakakibara K."/>
            <person name="Fujita T."/>
            <person name="Oishi K."/>
            <person name="Shin-I T."/>
            <person name="Kuroki Y."/>
            <person name="Toyoda A."/>
            <person name="Suzuki Y."/>
            <person name="Hashimoto A."/>
            <person name="Yamaguchi K."/>
            <person name="Sugano A."/>
            <person name="Kohara Y."/>
            <person name="Fujiyama A."/>
            <person name="Anterola A."/>
            <person name="Aoki S."/>
            <person name="Ashton N."/>
            <person name="Barbazuk W.B."/>
            <person name="Barker E."/>
            <person name="Bennetzen J."/>
            <person name="Bezanilla M."/>
            <person name="Blankenship R."/>
            <person name="Cho S.H."/>
            <person name="Dutcher S."/>
            <person name="Estelle M."/>
            <person name="Fawcett J.A."/>
            <person name="Gundlach H."/>
            <person name="Hanada K."/>
            <person name="Heyl A."/>
            <person name="Hicks K.A."/>
            <person name="Hugh J."/>
            <person name="Lohr M."/>
            <person name="Mayer K."/>
            <person name="Melkozernov A."/>
            <person name="Murata T."/>
            <person name="Nelson D."/>
            <person name="Pils B."/>
            <person name="Prigge M."/>
            <person name="Reiss B."/>
            <person name="Renner T."/>
            <person name="Rombauts S."/>
            <person name="Rushton P."/>
            <person name="Sanderfoot A."/>
            <person name="Schween G."/>
            <person name="Shiu S.-H."/>
            <person name="Stueber K."/>
            <person name="Theodoulou F.L."/>
            <person name="Tu H."/>
            <person name="Van de Peer Y."/>
            <person name="Verrier P.J."/>
            <person name="Waters E."/>
            <person name="Wood A."/>
            <person name="Yang L."/>
            <person name="Cove D."/>
            <person name="Cuming A."/>
            <person name="Hasebe M."/>
            <person name="Lucas S."/>
            <person name="Mishler D.B."/>
            <person name="Reski R."/>
            <person name="Grigoriev I."/>
            <person name="Quatrano R.S."/>
            <person name="Boore J.L."/>
        </authorList>
    </citation>
    <scope>NUCLEOTIDE SEQUENCE [LARGE SCALE GENOMIC DNA]</scope>
    <source>
        <strain evidence="2 3">cv. Gransden 2004</strain>
    </source>
</reference>
<gene>
    <name evidence="2" type="primary">LOC112284350</name>
</gene>
<dbReference type="SMART" id="SM01057">
    <property type="entry name" value="Carb_anhydrase"/>
    <property type="match status" value="1"/>
</dbReference>
<dbReference type="Gramene" id="Pp3c7_9420V3.2">
    <property type="protein sequence ID" value="Pp3c7_9420V3.2"/>
    <property type="gene ID" value="Pp3c7_9420"/>
</dbReference>
<dbReference type="Pfam" id="PF00194">
    <property type="entry name" value="Carb_anhydrase"/>
    <property type="match status" value="1"/>
</dbReference>
<dbReference type="GO" id="GO:0008270">
    <property type="term" value="F:zinc ion binding"/>
    <property type="evidence" value="ECO:0007669"/>
    <property type="project" value="InterPro"/>
</dbReference>
<keyword evidence="3" id="KW-1185">Reference proteome</keyword>
<dbReference type="OrthoDB" id="429145at2759"/>
<dbReference type="SUPFAM" id="SSF51069">
    <property type="entry name" value="Carbonic anhydrase"/>
    <property type="match status" value="1"/>
</dbReference>
<dbReference type="RefSeq" id="XP_024379843.1">
    <property type="nucleotide sequence ID" value="XM_024524075.2"/>
</dbReference>
<dbReference type="GO" id="GO:0016836">
    <property type="term" value="F:hydro-lyase activity"/>
    <property type="evidence" value="ECO:0000318"/>
    <property type="project" value="GO_Central"/>
</dbReference>
<dbReference type="EMBL" id="ABEU02000007">
    <property type="status" value="NOT_ANNOTATED_CDS"/>
    <property type="molecule type" value="Genomic_DNA"/>
</dbReference>
<name>A0A7I4EI16_PHYPA</name>
<dbReference type="EnsemblPlants" id="Pp3c7_9630V3.2">
    <property type="protein sequence ID" value="Pp3c7_9630V3.2"/>
    <property type="gene ID" value="Pp3c7_9630"/>
</dbReference>
<evidence type="ECO:0000313" key="3">
    <source>
        <dbReference type="Proteomes" id="UP000006727"/>
    </source>
</evidence>
<reference evidence="2 3" key="2">
    <citation type="journal article" date="2018" name="Plant J.">
        <title>The Physcomitrella patens chromosome-scale assembly reveals moss genome structure and evolution.</title>
        <authorList>
            <person name="Lang D."/>
            <person name="Ullrich K.K."/>
            <person name="Murat F."/>
            <person name="Fuchs J."/>
            <person name="Jenkins J."/>
            <person name="Haas F.B."/>
            <person name="Piednoel M."/>
            <person name="Gundlach H."/>
            <person name="Van Bel M."/>
            <person name="Meyberg R."/>
            <person name="Vives C."/>
            <person name="Morata J."/>
            <person name="Symeonidi A."/>
            <person name="Hiss M."/>
            <person name="Muchero W."/>
            <person name="Kamisugi Y."/>
            <person name="Saleh O."/>
            <person name="Blanc G."/>
            <person name="Decker E.L."/>
            <person name="van Gessel N."/>
            <person name="Grimwood J."/>
            <person name="Hayes R.D."/>
            <person name="Graham S.W."/>
            <person name="Gunter L.E."/>
            <person name="McDaniel S.F."/>
            <person name="Hoernstein S.N.W."/>
            <person name="Larsson A."/>
            <person name="Li F.W."/>
            <person name="Perroud P.F."/>
            <person name="Phillips J."/>
            <person name="Ranjan P."/>
            <person name="Rokshar D.S."/>
            <person name="Rothfels C.J."/>
            <person name="Schneider L."/>
            <person name="Shu S."/>
            <person name="Stevenson D.W."/>
            <person name="Thummler F."/>
            <person name="Tillich M."/>
            <person name="Villarreal Aguilar J.C."/>
            <person name="Widiez T."/>
            <person name="Wong G.K."/>
            <person name="Wymore A."/>
            <person name="Zhang Y."/>
            <person name="Zimmer A.D."/>
            <person name="Quatrano R.S."/>
            <person name="Mayer K.F.X."/>
            <person name="Goodstein D."/>
            <person name="Casacuberta J.M."/>
            <person name="Vandepoele K."/>
            <person name="Reski R."/>
            <person name="Cuming A.C."/>
            <person name="Tuskan G.A."/>
            <person name="Maumus F."/>
            <person name="Salse J."/>
            <person name="Schmutz J."/>
            <person name="Rensing S.A."/>
        </authorList>
    </citation>
    <scope>NUCLEOTIDE SEQUENCE [LARGE SCALE GENOMIC DNA]</scope>
    <source>
        <strain evidence="2 3">cv. Gransden 2004</strain>
    </source>
</reference>
<dbReference type="Gene3D" id="3.10.200.10">
    <property type="entry name" value="Alpha carbonic anhydrase"/>
    <property type="match status" value="1"/>
</dbReference>
<evidence type="ECO:0000259" key="1">
    <source>
        <dbReference type="PROSITE" id="PS51144"/>
    </source>
</evidence>
<dbReference type="EnsemblPlants" id="Pp3c7_9610V3.2">
    <property type="protein sequence ID" value="Pp3c7_9610V3.2"/>
    <property type="gene ID" value="Pp3c7_9610"/>
</dbReference>
<dbReference type="PANTHER" id="PTHR18952">
    <property type="entry name" value="CARBONIC ANHYDRASE"/>
    <property type="match status" value="1"/>
</dbReference>
<protein>
    <recommendedName>
        <fullName evidence="1">Alpha-carbonic anhydrase domain-containing protein</fullName>
    </recommendedName>
</protein>
<dbReference type="Gramene" id="Pp3c7_9630V3.2">
    <property type="protein sequence ID" value="Pp3c7_9630V3.2"/>
    <property type="gene ID" value="Pp3c7_9630"/>
</dbReference>
<dbReference type="InterPro" id="IPR041891">
    <property type="entry name" value="Alpha_CA_prokaryot-like"/>
</dbReference>
<evidence type="ECO:0000313" key="2">
    <source>
        <dbReference type="EnsemblPlants" id="Pp3c7_9630V3.2"/>
    </source>
</evidence>
<feature type="domain" description="Alpha-carbonic anhydrase" evidence="1">
    <location>
        <begin position="99"/>
        <end position="332"/>
    </location>
</feature>
<dbReference type="Proteomes" id="UP000006727">
    <property type="component" value="Chromosome 7"/>
</dbReference>
<dbReference type="EnsemblPlants" id="Pp3c7_9520V3.2">
    <property type="protein sequence ID" value="Pp3c7_9520V3.2"/>
    <property type="gene ID" value="Pp3c7_9520"/>
</dbReference>
<dbReference type="Gramene" id="Pp3c7_9610V3.2">
    <property type="protein sequence ID" value="Pp3c7_9610V3.2"/>
    <property type="gene ID" value="Pp3c7_9610"/>
</dbReference>